<evidence type="ECO:0000313" key="2">
    <source>
        <dbReference type="EMBL" id="MEE2059312.1"/>
    </source>
</evidence>
<evidence type="ECO:0000256" key="1">
    <source>
        <dbReference type="SAM" id="Phobius"/>
    </source>
</evidence>
<protein>
    <recommendedName>
        <fullName evidence="4">DUF2892 family protein</fullName>
    </recommendedName>
</protein>
<feature type="transmembrane region" description="Helical" evidence="1">
    <location>
        <begin position="16"/>
        <end position="39"/>
    </location>
</feature>
<dbReference type="EMBL" id="JAUTXY010000008">
    <property type="protein sequence ID" value="MEE2059312.1"/>
    <property type="molecule type" value="Genomic_DNA"/>
</dbReference>
<sequence>MTNSPHSDRPTPSSRLAGWAGYACVLVGIAVIALVLVAAGGGFEGWVTVGIIAGVVVSQASSCPFWEGC</sequence>
<comment type="caution">
    <text evidence="2">The sequence shown here is derived from an EMBL/GenBank/DDBJ whole genome shotgun (WGS) entry which is preliminary data.</text>
</comment>
<keyword evidence="1" id="KW-0812">Transmembrane</keyword>
<name>A0ABU7LCN3_9NOCA</name>
<evidence type="ECO:0000313" key="3">
    <source>
        <dbReference type="Proteomes" id="UP001336020"/>
    </source>
</evidence>
<dbReference type="Proteomes" id="UP001336020">
    <property type="component" value="Unassembled WGS sequence"/>
</dbReference>
<organism evidence="2 3">
    <name type="scientific">Rhodococcus artemisiae</name>
    <dbReference type="NCBI Taxonomy" id="714159"/>
    <lineage>
        <taxon>Bacteria</taxon>
        <taxon>Bacillati</taxon>
        <taxon>Actinomycetota</taxon>
        <taxon>Actinomycetes</taxon>
        <taxon>Mycobacteriales</taxon>
        <taxon>Nocardiaceae</taxon>
        <taxon>Rhodococcus</taxon>
    </lineage>
</organism>
<dbReference type="RefSeq" id="WP_330134564.1">
    <property type="nucleotide sequence ID" value="NZ_JAUTXY010000008.1"/>
</dbReference>
<keyword evidence="1" id="KW-0472">Membrane</keyword>
<reference evidence="2 3" key="1">
    <citation type="submission" date="2023-07" db="EMBL/GenBank/DDBJ databases">
        <authorList>
            <person name="Girao M."/>
            <person name="Carvalho M.F."/>
        </authorList>
    </citation>
    <scope>NUCLEOTIDE SEQUENCE [LARGE SCALE GENOMIC DNA]</scope>
    <source>
        <strain evidence="2 3">YIM65754</strain>
    </source>
</reference>
<proteinExistence type="predicted"/>
<keyword evidence="1" id="KW-1133">Transmembrane helix</keyword>
<evidence type="ECO:0008006" key="4">
    <source>
        <dbReference type="Google" id="ProtNLM"/>
    </source>
</evidence>
<gene>
    <name evidence="2" type="ORF">Q7514_17480</name>
</gene>
<keyword evidence="3" id="KW-1185">Reference proteome</keyword>
<accession>A0ABU7LCN3</accession>